<evidence type="ECO:0000256" key="2">
    <source>
        <dbReference type="ARBA" id="ARBA00022598"/>
    </source>
</evidence>
<dbReference type="EMBL" id="JBHSKJ010000034">
    <property type="protein sequence ID" value="MFC5149867.1"/>
    <property type="molecule type" value="Genomic_DNA"/>
</dbReference>
<protein>
    <submittedName>
        <fullName evidence="4">AMP-binding protein</fullName>
    </submittedName>
</protein>
<sequence length="456" mass="48281">MRELLTTVRPDARAAASYRASGLWRDTAFTDDLRRLAREIPHAVALVNRRGRHGREDVLTFQQLADRTGRIAAGLRALGVRRGDVVALQLPCWWETAALTLACDRLGAVTVLLMPEAGPRELERTLAVTGACVLVLTDAAEGARNVEAAASMAGRLPALRHRVVLGGAVTAGALDFTTSLLRCTDPLPDPTPLHPDAVSLVAFTSGTAGTTTGVMHTPNTLHAAVAVAAHYGDGDGRAASQAVASGPSHVLAHARNTLHPLVNRAPAHYADAWDASGFLDMLSRNRTERIFASAWQLAQLVAEQQQRPRPLNGLRTVVNTSMPLSREPASLIRDVLCRSLVNSWGMTTGTAGVTCAAPEDPDDRPARSIGRARAGVELRLDAEPGAPDGVSRLFVRSASACLATFEADSGRLRWDSAGTGGWFDTGDLVTPDGCDGHDGCDGLRLVGYPYPAAQDG</sequence>
<keyword evidence="5" id="KW-1185">Reference proteome</keyword>
<dbReference type="Proteomes" id="UP001596222">
    <property type="component" value="Unassembled WGS sequence"/>
</dbReference>
<organism evidence="4 5">
    <name type="scientific">Streptomyces aureoversilis</name>
    <dbReference type="NCBI Taxonomy" id="67277"/>
    <lineage>
        <taxon>Bacteria</taxon>
        <taxon>Bacillati</taxon>
        <taxon>Actinomycetota</taxon>
        <taxon>Actinomycetes</taxon>
        <taxon>Kitasatosporales</taxon>
        <taxon>Streptomycetaceae</taxon>
        <taxon>Streptomyces</taxon>
    </lineage>
</organism>
<evidence type="ECO:0000256" key="1">
    <source>
        <dbReference type="ARBA" id="ARBA00006432"/>
    </source>
</evidence>
<dbReference type="PANTHER" id="PTHR43201">
    <property type="entry name" value="ACYL-COA SYNTHETASE"/>
    <property type="match status" value="1"/>
</dbReference>
<dbReference type="PANTHER" id="PTHR43201:SF5">
    <property type="entry name" value="MEDIUM-CHAIN ACYL-COA LIGASE ACSF2, MITOCHONDRIAL"/>
    <property type="match status" value="1"/>
</dbReference>
<dbReference type="SUPFAM" id="SSF56801">
    <property type="entry name" value="Acetyl-CoA synthetase-like"/>
    <property type="match status" value="1"/>
</dbReference>
<dbReference type="Gene3D" id="3.40.50.12780">
    <property type="entry name" value="N-terminal domain of ligase-like"/>
    <property type="match status" value="1"/>
</dbReference>
<proteinExistence type="inferred from homology"/>
<evidence type="ECO:0000313" key="4">
    <source>
        <dbReference type="EMBL" id="MFC5149867.1"/>
    </source>
</evidence>
<keyword evidence="2" id="KW-0436">Ligase</keyword>
<gene>
    <name evidence="4" type="ORF">ACFPP6_34975</name>
</gene>
<feature type="domain" description="AMP-dependent synthetase/ligase" evidence="3">
    <location>
        <begin position="35"/>
        <end position="385"/>
    </location>
</feature>
<comment type="caution">
    <text evidence="4">The sequence shown here is derived from an EMBL/GenBank/DDBJ whole genome shotgun (WGS) entry which is preliminary data.</text>
</comment>
<name>A0ABW0ACT5_9ACTN</name>
<evidence type="ECO:0000313" key="5">
    <source>
        <dbReference type="Proteomes" id="UP001596222"/>
    </source>
</evidence>
<dbReference type="Pfam" id="PF00501">
    <property type="entry name" value="AMP-binding"/>
    <property type="match status" value="1"/>
</dbReference>
<reference evidence="5" key="1">
    <citation type="journal article" date="2019" name="Int. J. Syst. Evol. Microbiol.">
        <title>The Global Catalogue of Microorganisms (GCM) 10K type strain sequencing project: providing services to taxonomists for standard genome sequencing and annotation.</title>
        <authorList>
            <consortium name="The Broad Institute Genomics Platform"/>
            <consortium name="The Broad Institute Genome Sequencing Center for Infectious Disease"/>
            <person name="Wu L."/>
            <person name="Ma J."/>
        </authorList>
    </citation>
    <scope>NUCLEOTIDE SEQUENCE [LARGE SCALE GENOMIC DNA]</scope>
    <source>
        <strain evidence="5">CGMCC 4.1641</strain>
    </source>
</reference>
<evidence type="ECO:0000259" key="3">
    <source>
        <dbReference type="Pfam" id="PF00501"/>
    </source>
</evidence>
<comment type="similarity">
    <text evidence="1">Belongs to the ATP-dependent AMP-binding enzyme family.</text>
</comment>
<accession>A0ABW0ACT5</accession>
<dbReference type="InterPro" id="IPR000873">
    <property type="entry name" value="AMP-dep_synth/lig_dom"/>
</dbReference>
<dbReference type="InterPro" id="IPR042099">
    <property type="entry name" value="ANL_N_sf"/>
</dbReference>
<dbReference type="RefSeq" id="WP_382050827.1">
    <property type="nucleotide sequence ID" value="NZ_JBHSKJ010000034.1"/>
</dbReference>